<keyword evidence="3" id="KW-0472">Membrane</keyword>
<dbReference type="Gene3D" id="2.60.40.1240">
    <property type="match status" value="1"/>
</dbReference>
<evidence type="ECO:0000259" key="4">
    <source>
        <dbReference type="Pfam" id="PF11611"/>
    </source>
</evidence>
<dbReference type="AlphaFoldDB" id="A0A975L5M8"/>
<dbReference type="Proteomes" id="UP000682416">
    <property type="component" value="Chromosome"/>
</dbReference>
<dbReference type="InterPro" id="IPR029051">
    <property type="entry name" value="DUF4352"/>
</dbReference>
<dbReference type="KEGG" id="nec:KGD82_15935"/>
<evidence type="ECO:0000313" key="6">
    <source>
        <dbReference type="Proteomes" id="UP000682416"/>
    </source>
</evidence>
<sequence>MAAAPGGPQGPQTGGGPSFGPPPGQPGPYGGGPGQPDPGEYSQGPSGPGSAGYEHAGYAPGYGGYPSEPVNYGAQGGYGHPGGYGPPGAGGYGPPPSKPTPWGKIIGIGCGVLLLLLLALGGCAAVALVLADRNASSGGEPGLEQTEEAPGEDVPSEAELTATATEFEPSSLYVEGEFTSVEVTVTNTGADALDVNPLYFVVVDTEGEEHSPGDAIAMDANELGVQTLDPGQTADGAITVPGEIEAERVLFEPYFTGPVEVPVT</sequence>
<organism evidence="5 6">
    <name type="scientific">Nocardiopsis eucommiae</name>
    <dbReference type="NCBI Taxonomy" id="2831970"/>
    <lineage>
        <taxon>Bacteria</taxon>
        <taxon>Bacillati</taxon>
        <taxon>Actinomycetota</taxon>
        <taxon>Actinomycetes</taxon>
        <taxon>Streptosporangiales</taxon>
        <taxon>Nocardiopsidaceae</taxon>
        <taxon>Nocardiopsis</taxon>
    </lineage>
</organism>
<name>A0A975L5M8_9ACTN</name>
<protein>
    <submittedName>
        <fullName evidence="5">DUF4352 domain-containing protein</fullName>
    </submittedName>
</protein>
<feature type="region of interest" description="Disordered" evidence="2">
    <location>
        <begin position="135"/>
        <end position="158"/>
    </location>
</feature>
<keyword evidence="3" id="KW-0812">Transmembrane</keyword>
<evidence type="ECO:0000256" key="3">
    <source>
        <dbReference type="SAM" id="Phobius"/>
    </source>
</evidence>
<evidence type="ECO:0000313" key="5">
    <source>
        <dbReference type="EMBL" id="QVJ00264.1"/>
    </source>
</evidence>
<reference evidence="5" key="1">
    <citation type="submission" date="2021-05" db="EMBL/GenBank/DDBJ databases">
        <authorList>
            <person name="Kaiqin L."/>
            <person name="Jian G."/>
        </authorList>
    </citation>
    <scope>NUCLEOTIDE SEQUENCE</scope>
    <source>
        <strain evidence="5">HDS5</strain>
    </source>
</reference>
<keyword evidence="1" id="KW-0732">Signal</keyword>
<keyword evidence="6" id="KW-1185">Reference proteome</keyword>
<dbReference type="Pfam" id="PF11611">
    <property type="entry name" value="DUF4352"/>
    <property type="match status" value="1"/>
</dbReference>
<feature type="compositionally biased region" description="Acidic residues" evidence="2">
    <location>
        <begin position="145"/>
        <end position="156"/>
    </location>
</feature>
<evidence type="ECO:0000256" key="1">
    <source>
        <dbReference type="ARBA" id="ARBA00022729"/>
    </source>
</evidence>
<evidence type="ECO:0000256" key="2">
    <source>
        <dbReference type="SAM" id="MobiDB-lite"/>
    </source>
</evidence>
<gene>
    <name evidence="5" type="ORF">KGD82_15935</name>
</gene>
<feature type="transmembrane region" description="Helical" evidence="3">
    <location>
        <begin position="105"/>
        <end position="131"/>
    </location>
</feature>
<proteinExistence type="predicted"/>
<keyword evidence="3" id="KW-1133">Transmembrane helix</keyword>
<dbReference type="InterPro" id="IPR029050">
    <property type="entry name" value="Immunoprotect_excell_Ig-like"/>
</dbReference>
<feature type="compositionally biased region" description="Gly residues" evidence="2">
    <location>
        <begin position="7"/>
        <end position="18"/>
    </location>
</feature>
<accession>A0A975L5M8</accession>
<feature type="region of interest" description="Disordered" evidence="2">
    <location>
        <begin position="1"/>
        <end position="60"/>
    </location>
</feature>
<dbReference type="EMBL" id="CP074402">
    <property type="protein sequence ID" value="QVJ00264.1"/>
    <property type="molecule type" value="Genomic_DNA"/>
</dbReference>
<feature type="domain" description="DUF4352" evidence="4">
    <location>
        <begin position="175"/>
        <end position="239"/>
    </location>
</feature>